<gene>
    <name evidence="3" type="ORF">EZS28_020229</name>
</gene>
<name>A0A5J4VP36_9EUKA</name>
<accession>A0A5J4VP36</accession>
<evidence type="ECO:0000256" key="2">
    <source>
        <dbReference type="SAM" id="Phobius"/>
    </source>
</evidence>
<keyword evidence="2" id="KW-1133">Transmembrane helix</keyword>
<keyword evidence="2" id="KW-0812">Transmembrane</keyword>
<feature type="region of interest" description="Disordered" evidence="1">
    <location>
        <begin position="1221"/>
        <end position="1251"/>
    </location>
</feature>
<evidence type="ECO:0000256" key="1">
    <source>
        <dbReference type="SAM" id="MobiDB-lite"/>
    </source>
</evidence>
<protein>
    <submittedName>
        <fullName evidence="3">Uncharacterized protein</fullName>
    </submittedName>
</protein>
<dbReference type="Proteomes" id="UP000324800">
    <property type="component" value="Unassembled WGS sequence"/>
</dbReference>
<sequence length="1700" mass="192653">MGPNGGFMMRKGEAVHVAFDMWRQVDTDIVKGLRRVYYQDYLHYCSPIYIAFYINGTRIGPLIKYQKPASEREKEIAEYEFFRDEKEFPYEGIHFGSRLLYGAEMDYTGPTMKFIDPISFWDHLPFSFAVPRIYSRGFGNPSHFSYFSYDKQDQNQGISINSEQRNENNIEEKVFGGSFKGLIQALDIQSQIQTPQEIPFSERLLHVPELIPVQKVLSSNSPIIDQTQQISHFQCPLSNNEHLAGYGMCAMKCPSLKSYRGIHGECNVGRGHYLGWHGKYLTVAAYRPSNQLSFGESQKSNDQEPNYAILNTNPDRLGIFRVYALDSSGFIIPVIGCTEGGISLSYLSGNSQMPCMSLSYFDKKTNTNQVDGTKRNYPPSASELMIQQINQENEYWSQIGDVNPALRVTFEFEDETDVAEIIVVNYDQSISNVQQGYSGIREALIFIGNEQTPNGPWVPSDGHTLATIIPSRLDDLIKDYEARSTIDISKYGKDIEQLGWTRYHLQKSIDWYTSGIVLASREELLEGFDYFTHSDMMKQNIGKLTMKNNISNQQQLNKKRQRRNDVEIIEENIEGSINMPPIYIDSEDRPYFASVKIPSKWCVAKNEIECIQMWMSPAKLQIVRLDCEKRGQGLKQIIENQGSINGNIDDQKVVQFDECKITEEEYYEQPPTPKLSIVHDKSECIGRVLGMESLISLQEKGEISQQNVGSAIYTEALKEKWICVLPGDGSSIEIKSGIEYRKQFTNGILRMSQKKSYPTNGPSLDQPITVLDKQDIINDYNKDIHVKGFTFRLPNFGELSMSALYEISGSLWAGNIIRSDASQITVKVPKKAKECEIVSVSEQEELEGSLASFDIQCSGLNEFSELFYTIEGRGEITNTNKMNITGHSKNNGEYVNLTPGRALSNTLVFNVGKRKLRSGPSALVEDVANYMARSKAEAGEGMLKTQEEELNSFVLEQATTLYATSNVESSLEDSRQINDEVKRNPIIISSKIGQSVNVLKGDKLPDHNVILFEKTTDSQQVKPTIRVTVQQTGISRNYIGLSHTLLNESSSSTNGDSHVEIQSGNKRFVTIHVQHRKPGYIQSGITSCQTEAQLPEMWKEKLTLWSTQSSIINIDSIENNQTLINKKKMDKSINIESSSTSNDYRIGMLRNSLPTVDSESIIGVYASNSEKRTTLRTSGGKVEAIIYSWNNGNALFELAEEMQIQYRTSIANTSTILTNKINNKKQQRNQFNKNKQEQYKKSTNNSQQQQISQTIIRLPQVDLQPGWTWPENEDEYKNMLLQASIEELQWLPPLPIQIQKIDDLKLGDGMLPISNTIPGVYLICLRTISYSQNVQMTNQQKESSIRIKDNQDNLKYGSWVSYAFERLFTYGGSNKPDIIISPREGIISNTTYNKQNMKKIKQLNRQLINKQKYLKNNGNITKSQVNEGAVWLFSPEVTSSMQNAEKFLYNTSGQSEMNISKQFGTVILFTLGANQTPVHVAPPSELVMKGGYLQKRWLNASVELESEQQRLYGLGMDNAQIGVMPILVGHGSYCTSRSPCVYRGPFRVQAGETVRAIAVDRNHHSSAVQEIVYSGDLTSTIDLEQRSPWGEARALEAWLITLLLLASMVVLIGIVILIWWILIGKKIHERRKMFGKCRGCFIRDAVVLMPEQDIRRWLGERGTTEQVGQVALCRECSYRLHMMNNEEVRTLLTFNSQKVI</sequence>
<keyword evidence="2" id="KW-0472">Membrane</keyword>
<comment type="caution">
    <text evidence="3">The sequence shown here is derived from an EMBL/GenBank/DDBJ whole genome shotgun (WGS) entry which is preliminary data.</text>
</comment>
<reference evidence="3 4" key="1">
    <citation type="submission" date="2019-03" db="EMBL/GenBank/DDBJ databases">
        <title>Single cell metagenomics reveals metabolic interactions within the superorganism composed of flagellate Streblomastix strix and complex community of Bacteroidetes bacteria on its surface.</title>
        <authorList>
            <person name="Treitli S.C."/>
            <person name="Kolisko M."/>
            <person name="Husnik F."/>
            <person name="Keeling P."/>
            <person name="Hampl V."/>
        </authorList>
    </citation>
    <scope>NUCLEOTIDE SEQUENCE [LARGE SCALE GENOMIC DNA]</scope>
    <source>
        <strain evidence="3">ST1C</strain>
    </source>
</reference>
<feature type="transmembrane region" description="Helical" evidence="2">
    <location>
        <begin position="1597"/>
        <end position="1623"/>
    </location>
</feature>
<feature type="compositionally biased region" description="Low complexity" evidence="1">
    <location>
        <begin position="1242"/>
        <end position="1251"/>
    </location>
</feature>
<evidence type="ECO:0000313" key="4">
    <source>
        <dbReference type="Proteomes" id="UP000324800"/>
    </source>
</evidence>
<dbReference type="EMBL" id="SNRW01005851">
    <property type="protein sequence ID" value="KAA6384245.1"/>
    <property type="molecule type" value="Genomic_DNA"/>
</dbReference>
<proteinExistence type="predicted"/>
<organism evidence="3 4">
    <name type="scientific">Streblomastix strix</name>
    <dbReference type="NCBI Taxonomy" id="222440"/>
    <lineage>
        <taxon>Eukaryota</taxon>
        <taxon>Metamonada</taxon>
        <taxon>Preaxostyla</taxon>
        <taxon>Oxymonadida</taxon>
        <taxon>Streblomastigidae</taxon>
        <taxon>Streblomastix</taxon>
    </lineage>
</organism>
<evidence type="ECO:0000313" key="3">
    <source>
        <dbReference type="EMBL" id="KAA6384245.1"/>
    </source>
</evidence>